<dbReference type="OMA" id="AWCGRPY"/>
<proteinExistence type="predicted"/>
<dbReference type="OrthoDB" id="5386199at2759"/>
<evidence type="ECO:0000313" key="2">
    <source>
        <dbReference type="EMBL" id="EIM21214.1"/>
    </source>
</evidence>
<accession>I4YB72</accession>
<keyword evidence="1" id="KW-0472">Membrane</keyword>
<feature type="transmembrane region" description="Helical" evidence="1">
    <location>
        <begin position="40"/>
        <end position="63"/>
    </location>
</feature>
<keyword evidence="1" id="KW-1133">Transmembrane helix</keyword>
<dbReference type="Proteomes" id="UP000005242">
    <property type="component" value="Unassembled WGS sequence"/>
</dbReference>
<feature type="transmembrane region" description="Helical" evidence="1">
    <location>
        <begin position="69"/>
        <end position="89"/>
    </location>
</feature>
<reference evidence="2 3" key="1">
    <citation type="journal article" date="2012" name="Fungal Genet. Biol.">
        <title>The genome of the xerotolerant mold Wallemia sebi reveals adaptations to osmotic stress and suggests cryptic sexual reproduction.</title>
        <authorList>
            <person name="Padamsee M."/>
            <person name="Kumar T.K.A."/>
            <person name="Riley R."/>
            <person name="Binder M."/>
            <person name="Boyd A."/>
            <person name="Calvo A.M."/>
            <person name="Furukawa K."/>
            <person name="Hesse C."/>
            <person name="Hohmann S."/>
            <person name="James T.Y."/>
            <person name="LaButti K."/>
            <person name="Lapidus A."/>
            <person name="Lindquist E."/>
            <person name="Lucas S."/>
            <person name="Miller K."/>
            <person name="Shantappa S."/>
            <person name="Grigoriev I.V."/>
            <person name="Hibbett D.S."/>
            <person name="McLaughlin D.J."/>
            <person name="Spatafora J.W."/>
            <person name="Aime M.C."/>
        </authorList>
    </citation>
    <scope>NUCLEOTIDE SEQUENCE [LARGE SCALE GENOMIC DNA]</scope>
    <source>
        <strain evidence="3">ATCC MYA-4683 / CBS 633.66</strain>
    </source>
</reference>
<dbReference type="PANTHER" id="PTHR13281">
    <property type="entry name" value="TRANSMEMBRANE PROTEIN 70, MITOCHONDRIAL"/>
    <property type="match status" value="1"/>
</dbReference>
<evidence type="ECO:0000313" key="3">
    <source>
        <dbReference type="Proteomes" id="UP000005242"/>
    </source>
</evidence>
<dbReference type="KEGG" id="wse:WALSEDRAFT_46690"/>
<protein>
    <submittedName>
        <fullName evidence="2">Uncharacterized protein</fullName>
    </submittedName>
</protein>
<keyword evidence="3" id="KW-1185">Reference proteome</keyword>
<name>I4YB72_WALMC</name>
<dbReference type="InterPro" id="IPR009724">
    <property type="entry name" value="TMEM70"/>
</dbReference>
<dbReference type="EMBL" id="JH668234">
    <property type="protein sequence ID" value="EIM21214.1"/>
    <property type="molecule type" value="Genomic_DNA"/>
</dbReference>
<keyword evidence="1" id="KW-0812">Transmembrane</keyword>
<dbReference type="InParanoid" id="I4YB72"/>
<sequence>MKLAHRIPSILSRLQSTHAIPKIVQLYNGSLSDVYRKLKVFSFGSLGAAVAISPIIAILDAPINTAGRVFLITTALGTSVTSTAMINWCGKPYVSSMKVLVNPSNSRQSVELITHSLTLRKLRTVVHDTQWLRRADRPLASWEVSDGELTSTIGEGRDHDVREVIAETFDVKSDKKIGEWFVIWKRSGDSLTAEVQKSGAVDRYFNVDEKSVPSVKVP</sequence>
<dbReference type="GO" id="GO:0033615">
    <property type="term" value="P:mitochondrial proton-transporting ATP synthase complex assembly"/>
    <property type="evidence" value="ECO:0007669"/>
    <property type="project" value="TreeGrafter"/>
</dbReference>
<dbReference type="GO" id="GO:0031966">
    <property type="term" value="C:mitochondrial membrane"/>
    <property type="evidence" value="ECO:0007669"/>
    <property type="project" value="TreeGrafter"/>
</dbReference>
<dbReference type="AlphaFoldDB" id="I4YB72"/>
<dbReference type="PANTHER" id="PTHR13281:SF0">
    <property type="entry name" value="TRANSMEMBRANE PROTEIN 70, MITOCHONDRIAL"/>
    <property type="match status" value="1"/>
</dbReference>
<evidence type="ECO:0000256" key="1">
    <source>
        <dbReference type="SAM" id="Phobius"/>
    </source>
</evidence>
<dbReference type="RefSeq" id="XP_006958886.1">
    <property type="nucleotide sequence ID" value="XM_006958824.1"/>
</dbReference>
<dbReference type="GeneID" id="18472394"/>
<gene>
    <name evidence="2" type="ORF">WALSEDRAFT_46690</name>
</gene>
<organism evidence="2 3">
    <name type="scientific">Wallemia mellicola (strain ATCC MYA-4683 / CBS 633.66)</name>
    <name type="common">Wallemia sebi (CBS 633.66)</name>
    <dbReference type="NCBI Taxonomy" id="671144"/>
    <lineage>
        <taxon>Eukaryota</taxon>
        <taxon>Fungi</taxon>
        <taxon>Dikarya</taxon>
        <taxon>Basidiomycota</taxon>
        <taxon>Wallemiomycotina</taxon>
        <taxon>Wallemiomycetes</taxon>
        <taxon>Wallemiales</taxon>
        <taxon>Wallemiaceae</taxon>
        <taxon>Wallemia</taxon>
    </lineage>
</organism>
<dbReference type="HOGENOM" id="CLU_085447_0_0_1"/>
<dbReference type="eggNOG" id="ENOG502S7GG">
    <property type="taxonomic scope" value="Eukaryota"/>
</dbReference>